<sequence>MNFFKGRKRTREEILEQQRLRKRQVYAEIKKDPERYAEQKEKERLKYLKKKEQKKVKLISDMTPEEKKEQRKRWRERSVRAYRRRKTTSQ</sequence>
<gene>
    <name evidence="2" type="ORF">EEDITHA_LOCUS2186</name>
</gene>
<reference evidence="2" key="1">
    <citation type="submission" date="2022-03" db="EMBL/GenBank/DDBJ databases">
        <authorList>
            <person name="Tunstrom K."/>
        </authorList>
    </citation>
    <scope>NUCLEOTIDE SEQUENCE</scope>
</reference>
<evidence type="ECO:0000313" key="2">
    <source>
        <dbReference type="EMBL" id="CAH2085740.1"/>
    </source>
</evidence>
<accession>A0AAU9TJN3</accession>
<comment type="caution">
    <text evidence="2">The sequence shown here is derived from an EMBL/GenBank/DDBJ whole genome shotgun (WGS) entry which is preliminary data.</text>
</comment>
<dbReference type="AlphaFoldDB" id="A0AAU9TJN3"/>
<name>A0AAU9TJN3_EUPED</name>
<evidence type="ECO:0000256" key="1">
    <source>
        <dbReference type="SAM" id="MobiDB-lite"/>
    </source>
</evidence>
<evidence type="ECO:0000313" key="3">
    <source>
        <dbReference type="Proteomes" id="UP001153954"/>
    </source>
</evidence>
<protein>
    <recommendedName>
        <fullName evidence="4">rRNA-processing protein</fullName>
    </recommendedName>
</protein>
<proteinExistence type="predicted"/>
<evidence type="ECO:0008006" key="4">
    <source>
        <dbReference type="Google" id="ProtNLM"/>
    </source>
</evidence>
<feature type="compositionally biased region" description="Basic residues" evidence="1">
    <location>
        <begin position="70"/>
        <end position="90"/>
    </location>
</feature>
<dbReference type="Proteomes" id="UP001153954">
    <property type="component" value="Unassembled WGS sequence"/>
</dbReference>
<keyword evidence="3" id="KW-1185">Reference proteome</keyword>
<organism evidence="2 3">
    <name type="scientific">Euphydryas editha</name>
    <name type="common">Edith's checkerspot</name>
    <dbReference type="NCBI Taxonomy" id="104508"/>
    <lineage>
        <taxon>Eukaryota</taxon>
        <taxon>Metazoa</taxon>
        <taxon>Ecdysozoa</taxon>
        <taxon>Arthropoda</taxon>
        <taxon>Hexapoda</taxon>
        <taxon>Insecta</taxon>
        <taxon>Pterygota</taxon>
        <taxon>Neoptera</taxon>
        <taxon>Endopterygota</taxon>
        <taxon>Lepidoptera</taxon>
        <taxon>Glossata</taxon>
        <taxon>Ditrysia</taxon>
        <taxon>Papilionoidea</taxon>
        <taxon>Nymphalidae</taxon>
        <taxon>Nymphalinae</taxon>
        <taxon>Euphydryas</taxon>
    </lineage>
</organism>
<dbReference type="EMBL" id="CAKOGL010000004">
    <property type="protein sequence ID" value="CAH2085740.1"/>
    <property type="molecule type" value="Genomic_DNA"/>
</dbReference>
<feature type="region of interest" description="Disordered" evidence="1">
    <location>
        <begin position="57"/>
        <end position="90"/>
    </location>
</feature>